<organism evidence="1 2">
    <name type="scientific">Bogoriella caseilytica</name>
    <dbReference type="NCBI Taxonomy" id="56055"/>
    <lineage>
        <taxon>Bacteria</taxon>
        <taxon>Bacillati</taxon>
        <taxon>Actinomycetota</taxon>
        <taxon>Actinomycetes</taxon>
        <taxon>Micrococcales</taxon>
        <taxon>Bogoriellaceae</taxon>
        <taxon>Bogoriella</taxon>
    </lineage>
</organism>
<dbReference type="RefSeq" id="WP_123304719.1">
    <property type="nucleotide sequence ID" value="NZ_RKHK01000001.1"/>
</dbReference>
<reference evidence="1 2" key="1">
    <citation type="submission" date="2018-11" db="EMBL/GenBank/DDBJ databases">
        <title>Sequencing the genomes of 1000 actinobacteria strains.</title>
        <authorList>
            <person name="Klenk H.-P."/>
        </authorList>
    </citation>
    <scope>NUCLEOTIDE SEQUENCE [LARGE SCALE GENOMIC DNA]</scope>
    <source>
        <strain evidence="1 2">DSM 11294</strain>
    </source>
</reference>
<evidence type="ECO:0000313" key="2">
    <source>
        <dbReference type="Proteomes" id="UP000280668"/>
    </source>
</evidence>
<protein>
    <submittedName>
        <fullName evidence="1">Uncharacterized protein</fullName>
    </submittedName>
</protein>
<proteinExistence type="predicted"/>
<sequence length="125" mass="14071">MEVSRAGVLVRVDPRRAYPAWGPEGEMEPWTLRAQRQHLPKEAARAVEDGPIPLLLVAKKTTDTHMFPPGTIVDAHLLPGFRKDGPWQVIPEVADPESSEVQAVRHRFLYQRIDVTDPGVFMLRG</sequence>
<name>A0A3N2BGN5_9MICO</name>
<evidence type="ECO:0000313" key="1">
    <source>
        <dbReference type="EMBL" id="ROR74421.1"/>
    </source>
</evidence>
<gene>
    <name evidence="1" type="ORF">EDD31_2837</name>
</gene>
<accession>A0A3N2BGN5</accession>
<keyword evidence="2" id="KW-1185">Reference proteome</keyword>
<dbReference type="AlphaFoldDB" id="A0A3N2BGN5"/>
<dbReference type="EMBL" id="RKHK01000001">
    <property type="protein sequence ID" value="ROR74421.1"/>
    <property type="molecule type" value="Genomic_DNA"/>
</dbReference>
<dbReference type="Proteomes" id="UP000280668">
    <property type="component" value="Unassembled WGS sequence"/>
</dbReference>
<comment type="caution">
    <text evidence="1">The sequence shown here is derived from an EMBL/GenBank/DDBJ whole genome shotgun (WGS) entry which is preliminary data.</text>
</comment>